<comment type="caution">
    <text evidence="1">The sequence shown here is derived from an EMBL/GenBank/DDBJ whole genome shotgun (WGS) entry which is preliminary data.</text>
</comment>
<evidence type="ECO:0000313" key="2">
    <source>
        <dbReference type="Proteomes" id="UP000054937"/>
    </source>
</evidence>
<proteinExistence type="predicted"/>
<reference evidence="1 2" key="1">
    <citation type="journal article" date="2015" name="Sci. Rep.">
        <title>Genome of the facultative scuticociliatosis pathogen Pseudocohnilembus persalinus provides insight into its virulence through horizontal gene transfer.</title>
        <authorList>
            <person name="Xiong J."/>
            <person name="Wang G."/>
            <person name="Cheng J."/>
            <person name="Tian M."/>
            <person name="Pan X."/>
            <person name="Warren A."/>
            <person name="Jiang C."/>
            <person name="Yuan D."/>
            <person name="Miao W."/>
        </authorList>
    </citation>
    <scope>NUCLEOTIDE SEQUENCE [LARGE SCALE GENOMIC DNA]</scope>
    <source>
        <strain evidence="1">36N120E</strain>
    </source>
</reference>
<protein>
    <submittedName>
        <fullName evidence="1">Uncharacterized protein</fullName>
    </submittedName>
</protein>
<dbReference type="InParanoid" id="A0A0V0Q8N1"/>
<accession>A0A0V0Q8N1</accession>
<dbReference type="EMBL" id="LDAU01000239">
    <property type="protein sequence ID" value="KRW98576.1"/>
    <property type="molecule type" value="Genomic_DNA"/>
</dbReference>
<sequence>MSNIIQIGNGQFFGLEGINLEKNDELFKSKHQYSAFSNSLVEIFKLNRKYLKENKFQDLLKYLYQVKGNQQNYRKSLKNNCIIDKENQNLEKFKAEQLNKKYLDQKKLLQKVHIDKNDLKKSIQEEEVIYSNQNVINKFEKALKFSKIYTKFNKQNRNEYRLFNTQKDNAKDKELGNLHMIQNNLRVKGFQQLLKQLNVKEQFDDSEIQRSYNQNKINSTGIKQAEQNTLIDFQLDLSSDEEKGINEQIKESQFIFENQYQQLKDKIKMKIVQNENQHRAFLKKYKSEQEQSHKNSNKIFTQLIKKLEENENEIESQKQNFLLFQNSISSLDFQEEHKNQNQIQQNNQGLDEINFQKLNIQEQQQLQQKKNTYSLSNNQSQQIKQRYYLKSAQNTPISCKNNDRKSFLSQFSLSHIADYQEQNKKFQMSTPQNKLSSQKSINKRLNYSDFNNKQQELKLNQQNMNKNQGNDYQYINNENKSNVQFNNRFVPNIRLEQQQQNSTYDKQSSKSIGYLDLNTTGTPKLNSPNFGLNQTYNSQLRKSLPNKTLQSSSNLHLINQNMMKKFVYLVKRMD</sequence>
<dbReference type="AlphaFoldDB" id="A0A0V0Q8N1"/>
<evidence type="ECO:0000313" key="1">
    <source>
        <dbReference type="EMBL" id="KRW98576.1"/>
    </source>
</evidence>
<name>A0A0V0Q8N1_PSEPJ</name>
<gene>
    <name evidence="1" type="ORF">PPERSA_02384</name>
</gene>
<dbReference type="Proteomes" id="UP000054937">
    <property type="component" value="Unassembled WGS sequence"/>
</dbReference>
<keyword evidence="2" id="KW-1185">Reference proteome</keyword>
<organism evidence="1 2">
    <name type="scientific">Pseudocohnilembus persalinus</name>
    <name type="common">Ciliate</name>
    <dbReference type="NCBI Taxonomy" id="266149"/>
    <lineage>
        <taxon>Eukaryota</taxon>
        <taxon>Sar</taxon>
        <taxon>Alveolata</taxon>
        <taxon>Ciliophora</taxon>
        <taxon>Intramacronucleata</taxon>
        <taxon>Oligohymenophorea</taxon>
        <taxon>Scuticociliatia</taxon>
        <taxon>Philasterida</taxon>
        <taxon>Pseudocohnilembidae</taxon>
        <taxon>Pseudocohnilembus</taxon>
    </lineage>
</organism>